<dbReference type="AlphaFoldDB" id="A0A450T530"/>
<gene>
    <name evidence="1" type="ORF">BECKDK2373B_GA0170837_11047</name>
</gene>
<proteinExistence type="predicted"/>
<evidence type="ECO:0000313" key="1">
    <source>
        <dbReference type="EMBL" id="VFJ61811.1"/>
    </source>
</evidence>
<dbReference type="EMBL" id="CAADEX010000104">
    <property type="protein sequence ID" value="VFJ61811.1"/>
    <property type="molecule type" value="Genomic_DNA"/>
</dbReference>
<protein>
    <submittedName>
        <fullName evidence="1">Uncharacterized protein</fullName>
    </submittedName>
</protein>
<accession>A0A450T530</accession>
<reference evidence="1" key="1">
    <citation type="submission" date="2019-02" db="EMBL/GenBank/DDBJ databases">
        <authorList>
            <person name="Gruber-Vodicka R. H."/>
            <person name="Seah K. B. B."/>
        </authorList>
    </citation>
    <scope>NUCLEOTIDE SEQUENCE</scope>
    <source>
        <strain evidence="1">BECK_DK47</strain>
    </source>
</reference>
<sequence length="88" mass="10300">MLNEISTLENTALPEVISRLQHVEEQVSQINRKLQSEPGLPGFEFFIEANGEEIWSGQDLEIHYPRIMEQYSDKRLVINWRSFPVTLI</sequence>
<name>A0A450T530_9GAMM</name>
<organism evidence="1">
    <name type="scientific">Candidatus Kentrum sp. DK</name>
    <dbReference type="NCBI Taxonomy" id="2126562"/>
    <lineage>
        <taxon>Bacteria</taxon>
        <taxon>Pseudomonadati</taxon>
        <taxon>Pseudomonadota</taxon>
        <taxon>Gammaproteobacteria</taxon>
        <taxon>Candidatus Kentrum</taxon>
    </lineage>
</organism>